<evidence type="ECO:0000313" key="3">
    <source>
        <dbReference type="Proteomes" id="UP001642360"/>
    </source>
</evidence>
<feature type="compositionally biased region" description="Polar residues" evidence="1">
    <location>
        <begin position="1"/>
        <end position="18"/>
    </location>
</feature>
<feature type="non-terminal residue" evidence="2">
    <location>
        <position position="1"/>
    </location>
</feature>
<gene>
    <name evidence="2" type="ORF">ILEXP_LOCUS31314</name>
</gene>
<dbReference type="AlphaFoldDB" id="A0ABC8T2Y4"/>
<reference evidence="2 3" key="1">
    <citation type="submission" date="2024-02" db="EMBL/GenBank/DDBJ databases">
        <authorList>
            <person name="Vignale AGUSTIN F."/>
            <person name="Sosa J E."/>
            <person name="Modenutti C."/>
        </authorList>
    </citation>
    <scope>NUCLEOTIDE SEQUENCE [LARGE SCALE GENOMIC DNA]</scope>
</reference>
<dbReference type="EMBL" id="CAUOFW020003858">
    <property type="protein sequence ID" value="CAK9162446.1"/>
    <property type="molecule type" value="Genomic_DNA"/>
</dbReference>
<sequence>GKNPKSDSLTLKCLQTSPPAIDSEAQFRRRRRLTLTSTRNSDNSSNSDDST</sequence>
<feature type="region of interest" description="Disordered" evidence="1">
    <location>
        <begin position="1"/>
        <end position="51"/>
    </location>
</feature>
<protein>
    <submittedName>
        <fullName evidence="2">Uncharacterized protein</fullName>
    </submittedName>
</protein>
<name>A0ABC8T2Y4_9AQUA</name>
<proteinExistence type="predicted"/>
<accession>A0ABC8T2Y4</accession>
<evidence type="ECO:0000256" key="1">
    <source>
        <dbReference type="SAM" id="MobiDB-lite"/>
    </source>
</evidence>
<comment type="caution">
    <text evidence="2">The sequence shown here is derived from an EMBL/GenBank/DDBJ whole genome shotgun (WGS) entry which is preliminary data.</text>
</comment>
<keyword evidence="3" id="KW-1185">Reference proteome</keyword>
<evidence type="ECO:0000313" key="2">
    <source>
        <dbReference type="EMBL" id="CAK9162446.1"/>
    </source>
</evidence>
<organism evidence="2 3">
    <name type="scientific">Ilex paraguariensis</name>
    <name type="common">yerba mate</name>
    <dbReference type="NCBI Taxonomy" id="185542"/>
    <lineage>
        <taxon>Eukaryota</taxon>
        <taxon>Viridiplantae</taxon>
        <taxon>Streptophyta</taxon>
        <taxon>Embryophyta</taxon>
        <taxon>Tracheophyta</taxon>
        <taxon>Spermatophyta</taxon>
        <taxon>Magnoliopsida</taxon>
        <taxon>eudicotyledons</taxon>
        <taxon>Gunneridae</taxon>
        <taxon>Pentapetalae</taxon>
        <taxon>asterids</taxon>
        <taxon>campanulids</taxon>
        <taxon>Aquifoliales</taxon>
        <taxon>Aquifoliaceae</taxon>
        <taxon>Ilex</taxon>
    </lineage>
</organism>
<dbReference type="Proteomes" id="UP001642360">
    <property type="component" value="Unassembled WGS sequence"/>
</dbReference>
<feature type="compositionally biased region" description="Low complexity" evidence="1">
    <location>
        <begin position="34"/>
        <end position="51"/>
    </location>
</feature>